<name>A0A7J6P1X5_PEROL</name>
<accession>A0A7J6P1X5</accession>
<dbReference type="Proteomes" id="UP000541610">
    <property type="component" value="Unassembled WGS sequence"/>
</dbReference>
<dbReference type="AlphaFoldDB" id="A0A7J6P1X5"/>
<proteinExistence type="predicted"/>
<feature type="non-terminal residue" evidence="1">
    <location>
        <position position="287"/>
    </location>
</feature>
<protein>
    <submittedName>
        <fullName evidence="1">Uncharacterized protein</fullName>
    </submittedName>
</protein>
<dbReference type="EMBL" id="JABANP010000114">
    <property type="protein sequence ID" value="KAF4689837.1"/>
    <property type="molecule type" value="Genomic_DNA"/>
</dbReference>
<comment type="caution">
    <text evidence="1">The sequence shown here is derived from an EMBL/GenBank/DDBJ whole genome shotgun (WGS) entry which is preliminary data.</text>
</comment>
<evidence type="ECO:0000313" key="2">
    <source>
        <dbReference type="Proteomes" id="UP000541610"/>
    </source>
</evidence>
<gene>
    <name evidence="1" type="ORF">FOZ60_001109</name>
</gene>
<organism evidence="1 2">
    <name type="scientific">Perkinsus olseni</name>
    <name type="common">Perkinsus atlanticus</name>
    <dbReference type="NCBI Taxonomy" id="32597"/>
    <lineage>
        <taxon>Eukaryota</taxon>
        <taxon>Sar</taxon>
        <taxon>Alveolata</taxon>
        <taxon>Perkinsozoa</taxon>
        <taxon>Perkinsea</taxon>
        <taxon>Perkinsida</taxon>
        <taxon>Perkinsidae</taxon>
        <taxon>Perkinsus</taxon>
    </lineage>
</organism>
<sequence length="287" mass="31310">FATRAFLGKTVRSTRTVGVERIGPGSLNAVAGLLHNTDLDIVVAAEGLQGIGGLGRRFEGPQGRPLEREDFLFFLAPAAEVRNSSMVGYAIIRKMPFLLIWIIKDACPGVRVEAVEGALLQLLGTSFVVTSPRCFRLAFERCTGRRFTRGVSGAAVPAAEERRFTGDTMMAIDSRDHEVSDRQHDVSWSAFAWKVDDLQADGLRIVTLNVLFGSSPRPAPLGSHGRKAETARAALLPVARDWSLLLARLRDELPLKPLVPPLLAQVSLLDTGGMTLLMSSPIVWRWS</sequence>
<reference evidence="1 2" key="1">
    <citation type="submission" date="2020-04" db="EMBL/GenBank/DDBJ databases">
        <title>Perkinsus olseni comparative genomics.</title>
        <authorList>
            <person name="Bogema D.R."/>
        </authorList>
    </citation>
    <scope>NUCLEOTIDE SEQUENCE [LARGE SCALE GENOMIC DNA]</scope>
    <source>
        <strain evidence="1">00978-12</strain>
    </source>
</reference>
<evidence type="ECO:0000313" key="1">
    <source>
        <dbReference type="EMBL" id="KAF4689837.1"/>
    </source>
</evidence>